<dbReference type="RefSeq" id="WP_281884821.1">
    <property type="nucleotide sequence ID" value="NZ_BSDP01000001.1"/>
</dbReference>
<keyword evidence="4" id="KW-1185">Reference proteome</keyword>
<evidence type="ECO:0000256" key="2">
    <source>
        <dbReference type="SAM" id="Phobius"/>
    </source>
</evidence>
<comment type="caution">
    <text evidence="3">The sequence shown here is derived from an EMBL/GenBank/DDBJ whole genome shotgun (WGS) entry which is preliminary data.</text>
</comment>
<feature type="region of interest" description="Disordered" evidence="1">
    <location>
        <begin position="71"/>
        <end position="124"/>
    </location>
</feature>
<feature type="compositionally biased region" description="Gly residues" evidence="1">
    <location>
        <begin position="111"/>
        <end position="122"/>
    </location>
</feature>
<keyword evidence="2" id="KW-0472">Membrane</keyword>
<dbReference type="AlphaFoldDB" id="A0A9W6CW59"/>
<feature type="transmembrane region" description="Helical" evidence="2">
    <location>
        <begin position="32"/>
        <end position="55"/>
    </location>
</feature>
<dbReference type="EMBL" id="BSDP01000001">
    <property type="protein sequence ID" value="GLI27904.1"/>
    <property type="molecule type" value="Genomic_DNA"/>
</dbReference>
<proteinExistence type="predicted"/>
<organism evidence="3 4">
    <name type="scientific">Agromyces rhizosphaerae</name>
    <dbReference type="NCBI Taxonomy" id="88374"/>
    <lineage>
        <taxon>Bacteria</taxon>
        <taxon>Bacillati</taxon>
        <taxon>Actinomycetota</taxon>
        <taxon>Actinomycetes</taxon>
        <taxon>Micrococcales</taxon>
        <taxon>Microbacteriaceae</taxon>
        <taxon>Agromyces</taxon>
    </lineage>
</organism>
<gene>
    <name evidence="3" type="ORF">ARHIZOSPH14_21460</name>
</gene>
<evidence type="ECO:0000313" key="4">
    <source>
        <dbReference type="Proteomes" id="UP001144396"/>
    </source>
</evidence>
<evidence type="ECO:0000256" key="1">
    <source>
        <dbReference type="SAM" id="MobiDB-lite"/>
    </source>
</evidence>
<feature type="compositionally biased region" description="Pro residues" evidence="1">
    <location>
        <begin position="80"/>
        <end position="93"/>
    </location>
</feature>
<reference evidence="3" key="1">
    <citation type="submission" date="2022-12" db="EMBL/GenBank/DDBJ databases">
        <title>Reference genome sequencing for broad-spectrum identification of bacterial and archaeal isolates by mass spectrometry.</title>
        <authorList>
            <person name="Sekiguchi Y."/>
            <person name="Tourlousse D.M."/>
        </authorList>
    </citation>
    <scope>NUCLEOTIDE SEQUENCE</scope>
    <source>
        <strain evidence="3">14</strain>
    </source>
</reference>
<dbReference type="Proteomes" id="UP001144396">
    <property type="component" value="Unassembled WGS sequence"/>
</dbReference>
<evidence type="ECO:0000313" key="3">
    <source>
        <dbReference type="EMBL" id="GLI27904.1"/>
    </source>
</evidence>
<accession>A0A9W6CW59</accession>
<sequence length="291" mass="29297">MSDGADEAPRTDDEAATNAQPRTGAGPSKRTIGLIAAGAGALVLLISGSVALGMVAGAAMVRSQAAPVVEAASATDAPETPAPETPSASPTPSPEDSTAAAPAPAPPAGGADDGSGGDGTADGGVQQLRVSVQPISVCYDDGSQCAPVGAFEARTNEILEPAGITVEVLPTVELHRSSLVTGGCGREFLTAAHVAGDSYEDPAPIRYYVADCERVGAGHAWTGFNGFVVKYGEPDPAGKLPAMYLAANLGVPYTYDQDSPARLMERSTYGVALTEAEIEMARASHFLAAAG</sequence>
<feature type="region of interest" description="Disordered" evidence="1">
    <location>
        <begin position="1"/>
        <end position="29"/>
    </location>
</feature>
<name>A0A9W6CW59_9MICO</name>
<keyword evidence="2" id="KW-1133">Transmembrane helix</keyword>
<keyword evidence="2" id="KW-0812">Transmembrane</keyword>
<protein>
    <submittedName>
        <fullName evidence="3">Uncharacterized protein</fullName>
    </submittedName>
</protein>